<comment type="caution">
    <text evidence="2">The sequence shown here is derived from an EMBL/GenBank/DDBJ whole genome shotgun (WGS) entry which is preliminary data.</text>
</comment>
<feature type="region of interest" description="Disordered" evidence="1">
    <location>
        <begin position="487"/>
        <end position="518"/>
    </location>
</feature>
<gene>
    <name evidence="2" type="ORF">BESB_020830</name>
</gene>
<feature type="compositionally biased region" description="Basic residues" evidence="1">
    <location>
        <begin position="243"/>
        <end position="252"/>
    </location>
</feature>
<evidence type="ECO:0000313" key="2">
    <source>
        <dbReference type="EMBL" id="PFH32142.1"/>
    </source>
</evidence>
<reference evidence="2 3" key="1">
    <citation type="submission" date="2017-09" db="EMBL/GenBank/DDBJ databases">
        <title>Genome sequencing of Besnoitia besnoiti strain Bb-Ger1.</title>
        <authorList>
            <person name="Schares G."/>
            <person name="Venepally P."/>
            <person name="Lorenzi H.A."/>
        </authorList>
    </citation>
    <scope>NUCLEOTIDE SEQUENCE [LARGE SCALE GENOMIC DNA]</scope>
    <source>
        <strain evidence="2 3">Bb-Ger1</strain>
    </source>
</reference>
<organism evidence="2 3">
    <name type="scientific">Besnoitia besnoiti</name>
    <name type="common">Apicomplexan protozoan</name>
    <dbReference type="NCBI Taxonomy" id="94643"/>
    <lineage>
        <taxon>Eukaryota</taxon>
        <taxon>Sar</taxon>
        <taxon>Alveolata</taxon>
        <taxon>Apicomplexa</taxon>
        <taxon>Conoidasida</taxon>
        <taxon>Coccidia</taxon>
        <taxon>Eucoccidiorida</taxon>
        <taxon>Eimeriorina</taxon>
        <taxon>Sarcocystidae</taxon>
        <taxon>Besnoitia</taxon>
    </lineage>
</organism>
<feature type="compositionally biased region" description="Low complexity" evidence="1">
    <location>
        <begin position="576"/>
        <end position="585"/>
    </location>
</feature>
<dbReference type="Proteomes" id="UP000224006">
    <property type="component" value="Chromosome XI"/>
</dbReference>
<feature type="region of interest" description="Disordered" evidence="1">
    <location>
        <begin position="576"/>
        <end position="640"/>
    </location>
</feature>
<dbReference type="VEuPathDB" id="ToxoDB:BESB_020830"/>
<feature type="region of interest" description="Disordered" evidence="1">
    <location>
        <begin position="807"/>
        <end position="827"/>
    </location>
</feature>
<feature type="region of interest" description="Disordered" evidence="1">
    <location>
        <begin position="910"/>
        <end position="953"/>
    </location>
</feature>
<feature type="compositionally biased region" description="Acidic residues" evidence="1">
    <location>
        <begin position="373"/>
        <end position="385"/>
    </location>
</feature>
<evidence type="ECO:0000313" key="3">
    <source>
        <dbReference type="Proteomes" id="UP000224006"/>
    </source>
</evidence>
<feature type="compositionally biased region" description="Acidic residues" evidence="1">
    <location>
        <begin position="599"/>
        <end position="608"/>
    </location>
</feature>
<feature type="region of interest" description="Disordered" evidence="1">
    <location>
        <begin position="699"/>
        <end position="728"/>
    </location>
</feature>
<feature type="compositionally biased region" description="Basic and acidic residues" evidence="1">
    <location>
        <begin position="13"/>
        <end position="24"/>
    </location>
</feature>
<feature type="compositionally biased region" description="Basic and acidic residues" evidence="1">
    <location>
        <begin position="714"/>
        <end position="728"/>
    </location>
</feature>
<feature type="compositionally biased region" description="Acidic residues" evidence="1">
    <location>
        <begin position="392"/>
        <end position="417"/>
    </location>
</feature>
<feature type="compositionally biased region" description="Basic and acidic residues" evidence="1">
    <location>
        <begin position="923"/>
        <end position="939"/>
    </location>
</feature>
<feature type="compositionally biased region" description="Low complexity" evidence="1">
    <location>
        <begin position="1038"/>
        <end position="1047"/>
    </location>
</feature>
<feature type="compositionally biased region" description="Acidic residues" evidence="1">
    <location>
        <begin position="345"/>
        <end position="366"/>
    </location>
</feature>
<evidence type="ECO:0000256" key="1">
    <source>
        <dbReference type="SAM" id="MobiDB-lite"/>
    </source>
</evidence>
<feature type="region of interest" description="Disordered" evidence="1">
    <location>
        <begin position="1021"/>
        <end position="1047"/>
    </location>
</feature>
<sequence>MAPPEARARKRRRSDDARCERPAEGGESPAARSREQRGTKPPKCARTAATDVATSLPKTRRPAGGACLEVATDRAPPRPQRASAPSNSWHSASSASSRSDSLHSFSSLRQPSASSRLPRSSATPHPFSHPVSSFSVSSSKPVRRNAARARFVSRRALRLRLLAGALLYRRLTRCERLSACSRPRRQPEANAPSPLFANVLHASAAWAAGAWTRDEFSNQGLQKVARRRLDAECSGGRTESARKGKLGSRRVTQRALVKDAGREREGRTRDTRSDMSNGDKKVKRDAPRPAGGETGPRESSAPLNPTAATRSALVRAQWRRVQRLAEKQLPTGERREATGGSEEVGGNEDVEPEASDAGEGAGEEGTDTGGEGGAEDSEDGEDDADEGVRAEGEEEDEAAREDADELEKGDEEDEKDEGDAARVVERGESDLWTEGVIPLHCRAPTAAAYRARLADLEALLSRQGVAHATLALSCLVSEVGSVWRAQGGDPGAESLANGRQAEEAKKTRREAKQRGNVQGVWHAASVAPANPQEDEKGGLDARFSRYRAEMRRFWVAKEQDVFRFLRQCCTVQGLHRAAPAASSPRASRRRRGEASRASDDDDDDEDASEIVAEQGDKKNARAVPSLDSHRTTGALKQATPVSAKLTDGRQCAFYQALLRTNLHVAAQAADVSEAAVCAALLLRQVQRAAPLGPREVRETASSVVAAPGGRAARRRPEGDGAAAREADWRGGAEEGRKRFVLLQAACSRLSIVCVRAATQPLVGAAAHAPSASQFGSLSSIGTNATILECLRAVQVLCEQLAGVDAEEESRRSRTPRGGLAAPDRGAGGEEVSLGAALDAWEACGGNALTHSATAARPREARLRFVAVVRLVKDVCRELRLGNVARVLKVVARLKRLVKSVVVRGCAAQRRGGSETPACGSYDSDQRRAESAGDAADRARGSRTSPPSGASWTAVPAEVCRGPSIELLLTVLCLLEVFVNDLRAAGAEVFFRAASRHSGLEKKGSRLQDMLRSLPVGPAGAGMAVDRAKVPSGPRKKAATSSSSSTDASSTSLCAAVCSPLAEAREFTPTLPLSIQRILQTGSWLSESTADLQAAAQMSSVEPLAAVPGGAARANRTEPKRVPSSLSQLLPLDAIVTSQTSLRKTKSAGVS</sequence>
<feature type="region of interest" description="Disordered" evidence="1">
    <location>
        <begin position="228"/>
        <end position="309"/>
    </location>
</feature>
<feature type="compositionally biased region" description="Basic and acidic residues" evidence="1">
    <location>
        <begin position="500"/>
        <end position="513"/>
    </location>
</feature>
<dbReference type="AlphaFoldDB" id="A0A2A9M9T9"/>
<feature type="region of interest" description="Disordered" evidence="1">
    <location>
        <begin position="1"/>
        <end position="139"/>
    </location>
</feature>
<protein>
    <submittedName>
        <fullName evidence="2">Uncharacterized protein</fullName>
    </submittedName>
</protein>
<feature type="region of interest" description="Disordered" evidence="1">
    <location>
        <begin position="324"/>
        <end position="427"/>
    </location>
</feature>
<proteinExistence type="predicted"/>
<feature type="compositionally biased region" description="Low complexity" evidence="1">
    <location>
        <begin position="80"/>
        <end position="139"/>
    </location>
</feature>
<feature type="compositionally biased region" description="Basic and acidic residues" evidence="1">
    <location>
        <begin position="256"/>
        <end position="287"/>
    </location>
</feature>
<name>A0A2A9M9T9_BESBE</name>
<dbReference type="EMBL" id="NWUJ01000012">
    <property type="protein sequence ID" value="PFH32142.1"/>
    <property type="molecule type" value="Genomic_DNA"/>
</dbReference>
<feature type="compositionally biased region" description="Basic and acidic residues" evidence="1">
    <location>
        <begin position="418"/>
        <end position="427"/>
    </location>
</feature>
<dbReference type="KEGG" id="bbes:BESB_020830"/>
<dbReference type="RefSeq" id="XP_029216151.1">
    <property type="nucleotide sequence ID" value="XM_029360792.1"/>
</dbReference>
<keyword evidence="3" id="KW-1185">Reference proteome</keyword>
<accession>A0A2A9M9T9</accession>
<dbReference type="GeneID" id="40307144"/>
<dbReference type="OrthoDB" id="10365426at2759"/>